<dbReference type="STRING" id="1121022.GCA_000376105_00549"/>
<comment type="subunit">
    <text evidence="8">Part of the Bam complex.</text>
</comment>
<dbReference type="HAMAP" id="MF_01430">
    <property type="entry name" value="OM_assembly_BamA"/>
    <property type="match status" value="1"/>
</dbReference>
<dbReference type="OrthoDB" id="9803054at2"/>
<evidence type="ECO:0000313" key="11">
    <source>
        <dbReference type="EMBL" id="ESQ93240.1"/>
    </source>
</evidence>
<keyword evidence="6 8" id="KW-0472">Membrane</keyword>
<dbReference type="InterPro" id="IPR039910">
    <property type="entry name" value="D15-like"/>
</dbReference>
<dbReference type="PATRIC" id="fig|1121022.4.peg.1347"/>
<dbReference type="NCBIfam" id="TIGR03303">
    <property type="entry name" value="OM_YaeT"/>
    <property type="match status" value="1"/>
</dbReference>
<evidence type="ECO:0000256" key="1">
    <source>
        <dbReference type="ARBA" id="ARBA00004370"/>
    </source>
</evidence>
<feature type="domain" description="POTRA" evidence="10">
    <location>
        <begin position="120"/>
        <end position="197"/>
    </location>
</feature>
<keyword evidence="7 8" id="KW-0998">Cell outer membrane</keyword>
<evidence type="ECO:0000259" key="10">
    <source>
        <dbReference type="PROSITE" id="PS51779"/>
    </source>
</evidence>
<evidence type="ECO:0000256" key="6">
    <source>
        <dbReference type="ARBA" id="ARBA00023136"/>
    </source>
</evidence>
<evidence type="ECO:0000256" key="2">
    <source>
        <dbReference type="ARBA" id="ARBA00022452"/>
    </source>
</evidence>
<proteinExistence type="inferred from homology"/>
<evidence type="ECO:0000256" key="4">
    <source>
        <dbReference type="ARBA" id="ARBA00022729"/>
    </source>
</evidence>
<dbReference type="EMBL" id="AWGB01000009">
    <property type="protein sequence ID" value="ESQ93240.1"/>
    <property type="molecule type" value="Genomic_DNA"/>
</dbReference>
<dbReference type="InterPro" id="IPR034746">
    <property type="entry name" value="POTRA"/>
</dbReference>
<evidence type="ECO:0000256" key="8">
    <source>
        <dbReference type="HAMAP-Rule" id="MF_01430"/>
    </source>
</evidence>
<dbReference type="GO" id="GO:0051205">
    <property type="term" value="P:protein insertion into membrane"/>
    <property type="evidence" value="ECO:0007669"/>
    <property type="project" value="UniProtKB-UniRule"/>
</dbReference>
<keyword evidence="5 8" id="KW-0677">Repeat</keyword>
<comment type="function">
    <text evidence="8">Part of the outer membrane protein assembly complex, which is involved in assembly and insertion of beta-barrel proteins into the outer membrane.</text>
</comment>
<comment type="caution">
    <text evidence="11">The sequence shown here is derived from an EMBL/GenBank/DDBJ whole genome shotgun (WGS) entry which is preliminary data.</text>
</comment>
<dbReference type="Pfam" id="PF07244">
    <property type="entry name" value="POTRA"/>
    <property type="match status" value="5"/>
</dbReference>
<dbReference type="PANTHER" id="PTHR12815">
    <property type="entry name" value="SORTING AND ASSEMBLY MACHINERY SAMM50 PROTEIN FAMILY MEMBER"/>
    <property type="match status" value="1"/>
</dbReference>
<dbReference type="RefSeq" id="WP_018080220.1">
    <property type="nucleotide sequence ID" value="NZ_AQWM01000001.1"/>
</dbReference>
<keyword evidence="4 8" id="KW-0732">Signal</keyword>
<feature type="domain" description="POTRA" evidence="10">
    <location>
        <begin position="52"/>
        <end position="119"/>
    </location>
</feature>
<dbReference type="PIRSF" id="PIRSF006076">
    <property type="entry name" value="OM_assembly_OMP85"/>
    <property type="match status" value="1"/>
</dbReference>
<evidence type="ECO:0000256" key="3">
    <source>
        <dbReference type="ARBA" id="ARBA00022692"/>
    </source>
</evidence>
<feature type="signal peptide" evidence="8">
    <location>
        <begin position="1"/>
        <end position="28"/>
    </location>
</feature>
<dbReference type="eggNOG" id="COG4775">
    <property type="taxonomic scope" value="Bacteria"/>
</dbReference>
<dbReference type="GO" id="GO:0009279">
    <property type="term" value="C:cell outer membrane"/>
    <property type="evidence" value="ECO:0007669"/>
    <property type="project" value="UniProtKB-SubCell"/>
</dbReference>
<dbReference type="PROSITE" id="PS51779">
    <property type="entry name" value="POTRA"/>
    <property type="match status" value="3"/>
</dbReference>
<evidence type="ECO:0000256" key="7">
    <source>
        <dbReference type="ARBA" id="ARBA00023237"/>
    </source>
</evidence>
<evidence type="ECO:0000256" key="5">
    <source>
        <dbReference type="ARBA" id="ARBA00022737"/>
    </source>
</evidence>
<dbReference type="InterPro" id="IPR000184">
    <property type="entry name" value="Bac_surfAg_D15"/>
</dbReference>
<dbReference type="Pfam" id="PF01103">
    <property type="entry name" value="Omp85"/>
    <property type="match status" value="1"/>
</dbReference>
<organism evidence="11 12">
    <name type="scientific">Asticcacaulis benevestitus DSM 16100 = ATCC BAA-896</name>
    <dbReference type="NCBI Taxonomy" id="1121022"/>
    <lineage>
        <taxon>Bacteria</taxon>
        <taxon>Pseudomonadati</taxon>
        <taxon>Pseudomonadota</taxon>
        <taxon>Alphaproteobacteria</taxon>
        <taxon>Caulobacterales</taxon>
        <taxon>Caulobacteraceae</taxon>
        <taxon>Asticcacaulis</taxon>
    </lineage>
</organism>
<dbReference type="AlphaFoldDB" id="V4Q5X6"/>
<gene>
    <name evidence="8" type="primary">bamA</name>
    <name evidence="11" type="ORF">ABENE_06755</name>
</gene>
<comment type="subcellular location">
    <subcellularLocation>
        <location evidence="8">Cell outer membrane</location>
    </subcellularLocation>
    <subcellularLocation>
        <location evidence="1">Membrane</location>
    </subcellularLocation>
</comment>
<keyword evidence="12" id="KW-1185">Reference proteome</keyword>
<dbReference type="InterPro" id="IPR010827">
    <property type="entry name" value="BamA/TamA_POTRA"/>
</dbReference>
<dbReference type="Gene3D" id="2.40.160.50">
    <property type="entry name" value="membrane protein fhac: a member of the omp85/tpsb transporter family"/>
    <property type="match status" value="1"/>
</dbReference>
<dbReference type="GO" id="GO:0043165">
    <property type="term" value="P:Gram-negative-bacterium-type cell outer membrane assembly"/>
    <property type="evidence" value="ECO:0007669"/>
    <property type="project" value="UniProtKB-UniRule"/>
</dbReference>
<dbReference type="Proteomes" id="UP000017837">
    <property type="component" value="Unassembled WGS sequence"/>
</dbReference>
<dbReference type="Gene3D" id="3.10.20.310">
    <property type="entry name" value="membrane protein fhac"/>
    <property type="match status" value="5"/>
</dbReference>
<accession>V4Q5X6</accession>
<comment type="similarity">
    <text evidence="8">Belongs to the BamA family.</text>
</comment>
<keyword evidence="3 8" id="KW-0812">Transmembrane</keyword>
<feature type="domain" description="POTRA" evidence="10">
    <location>
        <begin position="373"/>
        <end position="446"/>
    </location>
</feature>
<evidence type="ECO:0000256" key="9">
    <source>
        <dbReference type="NCBIfam" id="TIGR03303"/>
    </source>
</evidence>
<feature type="chain" id="PRO_5009022920" description="Outer membrane protein assembly factor BamA" evidence="8">
    <location>
        <begin position="29"/>
        <end position="795"/>
    </location>
</feature>
<name>V4Q5X6_9CAUL</name>
<protein>
    <recommendedName>
        <fullName evidence="8 9">Outer membrane protein assembly factor BamA</fullName>
    </recommendedName>
</protein>
<keyword evidence="2 8" id="KW-1134">Transmembrane beta strand</keyword>
<sequence length="795" mass="88042" precursor="true">MTLTRSLTLGVSVLALTHLGLMATGAQAQDVPAAPPVEAAPQQQQAAPAQTAYVGKIVVSGNERIDSQTIISYLPFQPGVTVDAQLIDLGVKTLYRTDLFSDVQIAMNGNEMVVTVVESPIINQVVFEGNHAMTKDKLREEVQIRPRGVFTKAKVQEDVQRIIELYRKGGRISATVTPKIVELPQKRVDLIFEINEGAKTGVSTVNFIGNHAFSDNDLKSVVVTQKSLWWKFFSSNDNYDPDRMDYDREQLRKFYTNRGYFDFRVLSAVAELTPDRKDFAISYTVDEGQKYNFGRITIKTDNDKLKAENLQHAISIRPGQLYESDRVEKAVDDLTFAAGAAGYAFVDIRPSEDADPNDHNVDLTFNVHEGARVYIDKINIVGNTQTLDRVIRRQVLVSEGDAYNKALIERSKMYVRGLGFFKDVNVTEKPSATPGKTNIEVAVEEQPTGELSFGAGFSSVQKFIIDISIAQSNFRGTGQQVRARVSTGSIQKNIDFSFTEPRFLGRDIQAGFDLFQSSYHYRGVDYSTDSFGGGVRLGYSLNGFSVLRLRYNLRSDDVTYTSSDACNGLLYSCGNGLTSSVGYSLSFDLRNDYVQPTRGWMFTLRQDFAGLGGDVKYVSSELEGHWYHGFRKDMILHVFGTAGAIVPWQGDAIRINDRFFKGGDTMRGFEYAGMGPRDTSTGYALGGQTYAIGTAELGIPNGLPEQYGLKTALFIDLGTLGGVDDRLKINSTPGQSTTGQRLTNIVDDLSLRASAGITIRWKSPMGPVQFDLSQVLSKQSYDKTESFRFSQSTQF</sequence>
<reference evidence="11 12" key="1">
    <citation type="journal article" date="2014" name="Nature">
        <title>Sequential evolution of bacterial morphology by co-option of a developmental regulator.</title>
        <authorList>
            <person name="Jiang C."/>
            <person name="Brown P.J."/>
            <person name="Ducret A."/>
            <person name="Brun Y.V."/>
        </authorList>
    </citation>
    <scope>NUCLEOTIDE SEQUENCE [LARGE SCALE GENOMIC DNA]</scope>
    <source>
        <strain evidence="11 12">DSM 16100</strain>
    </source>
</reference>
<dbReference type="InterPro" id="IPR023707">
    <property type="entry name" value="OM_assembly_BamA"/>
</dbReference>
<dbReference type="PANTHER" id="PTHR12815:SF23">
    <property type="entry name" value="OUTER MEMBRANE PROTEIN ASSEMBLY FACTOR BAMA"/>
    <property type="match status" value="1"/>
</dbReference>
<evidence type="ECO:0000313" key="12">
    <source>
        <dbReference type="Proteomes" id="UP000017837"/>
    </source>
</evidence>